<dbReference type="InterPro" id="IPR043502">
    <property type="entry name" value="DNA/RNA_pol_sf"/>
</dbReference>
<sequence>MLTSLSRFVAKSAQHALPLFKVQQKEAAFEWTEECEQALQHLKKELSEPSVLSRPDDEQVLYLNLAVASEAVIAAFIRETTEGQKPIYFTSKALKGPKIRYQLIEKVALALVNAARRLSHYFLAHTIVVRTNQPIKPLLGRPDMAGRMLKWSLELSEFDIRYESRKA</sequence>
<dbReference type="EMBL" id="LXQA010120829">
    <property type="protein sequence ID" value="MCI20635.1"/>
    <property type="molecule type" value="Genomic_DNA"/>
</dbReference>
<keyword evidence="3" id="KW-1185">Reference proteome</keyword>
<evidence type="ECO:0000313" key="2">
    <source>
        <dbReference type="EMBL" id="MCI20635.1"/>
    </source>
</evidence>
<dbReference type="Pfam" id="PF17919">
    <property type="entry name" value="RT_RNaseH_2"/>
    <property type="match status" value="1"/>
</dbReference>
<feature type="non-terminal residue" evidence="2">
    <location>
        <position position="167"/>
    </location>
</feature>
<dbReference type="InterPro" id="IPR043128">
    <property type="entry name" value="Rev_trsase/Diguanyl_cyclase"/>
</dbReference>
<dbReference type="AlphaFoldDB" id="A0A392QBK0"/>
<name>A0A392QBK0_9FABA</name>
<protein>
    <submittedName>
        <fullName evidence="2">Maturase K</fullName>
    </submittedName>
</protein>
<dbReference type="PANTHER" id="PTHR48475">
    <property type="entry name" value="RIBONUCLEASE H"/>
    <property type="match status" value="1"/>
</dbReference>
<proteinExistence type="predicted"/>
<dbReference type="SUPFAM" id="SSF56672">
    <property type="entry name" value="DNA/RNA polymerases"/>
    <property type="match status" value="1"/>
</dbReference>
<organism evidence="2 3">
    <name type="scientific">Trifolium medium</name>
    <dbReference type="NCBI Taxonomy" id="97028"/>
    <lineage>
        <taxon>Eukaryota</taxon>
        <taxon>Viridiplantae</taxon>
        <taxon>Streptophyta</taxon>
        <taxon>Embryophyta</taxon>
        <taxon>Tracheophyta</taxon>
        <taxon>Spermatophyta</taxon>
        <taxon>Magnoliopsida</taxon>
        <taxon>eudicotyledons</taxon>
        <taxon>Gunneridae</taxon>
        <taxon>Pentapetalae</taxon>
        <taxon>rosids</taxon>
        <taxon>fabids</taxon>
        <taxon>Fabales</taxon>
        <taxon>Fabaceae</taxon>
        <taxon>Papilionoideae</taxon>
        <taxon>50 kb inversion clade</taxon>
        <taxon>NPAAA clade</taxon>
        <taxon>Hologalegina</taxon>
        <taxon>IRL clade</taxon>
        <taxon>Trifolieae</taxon>
        <taxon>Trifolium</taxon>
    </lineage>
</organism>
<feature type="domain" description="Reverse transcriptase/retrotransposon-derived protein RNase H-like" evidence="1">
    <location>
        <begin position="31"/>
        <end position="129"/>
    </location>
</feature>
<accession>A0A392QBK0</accession>
<evidence type="ECO:0000313" key="3">
    <source>
        <dbReference type="Proteomes" id="UP000265520"/>
    </source>
</evidence>
<evidence type="ECO:0000259" key="1">
    <source>
        <dbReference type="Pfam" id="PF17919"/>
    </source>
</evidence>
<comment type="caution">
    <text evidence="2">The sequence shown here is derived from an EMBL/GenBank/DDBJ whole genome shotgun (WGS) entry which is preliminary data.</text>
</comment>
<dbReference type="Proteomes" id="UP000265520">
    <property type="component" value="Unassembled WGS sequence"/>
</dbReference>
<dbReference type="PANTHER" id="PTHR48475:SF2">
    <property type="entry name" value="RIBONUCLEASE H"/>
    <property type="match status" value="1"/>
</dbReference>
<reference evidence="2 3" key="1">
    <citation type="journal article" date="2018" name="Front. Plant Sci.">
        <title>Red Clover (Trifolium pratense) and Zigzag Clover (T. medium) - A Picture of Genomic Similarities and Differences.</title>
        <authorList>
            <person name="Dluhosova J."/>
            <person name="Istvanek J."/>
            <person name="Nedelnik J."/>
            <person name="Repkova J."/>
        </authorList>
    </citation>
    <scope>NUCLEOTIDE SEQUENCE [LARGE SCALE GENOMIC DNA]</scope>
    <source>
        <strain evidence="3">cv. 10/8</strain>
        <tissue evidence="2">Leaf</tissue>
    </source>
</reference>
<dbReference type="InterPro" id="IPR041577">
    <property type="entry name" value="RT_RNaseH_2"/>
</dbReference>
<dbReference type="Gene3D" id="3.30.70.270">
    <property type="match status" value="1"/>
</dbReference>